<dbReference type="EMBL" id="SWOV01000015">
    <property type="protein sequence ID" value="NFF87743.1"/>
    <property type="molecule type" value="Genomic_DNA"/>
</dbReference>
<evidence type="ECO:0000313" key="1">
    <source>
        <dbReference type="EMBL" id="NFF87743.1"/>
    </source>
</evidence>
<reference evidence="3 4" key="1">
    <citation type="submission" date="2019-04" db="EMBL/GenBank/DDBJ databases">
        <title>Genome sequencing of Clostridium botulinum Groups I-IV and Clostridium butyricum.</title>
        <authorList>
            <person name="Brunt J."/>
            <person name="Van Vliet A.H.M."/>
            <person name="Stringer S.C."/>
            <person name="Carter A.T."/>
            <person name="Peck M.W."/>
        </authorList>
    </citation>
    <scope>NUCLEOTIDE SEQUENCE [LARGE SCALE GENOMIC DNA]</scope>
    <source>
        <strain evidence="1 4">1605</strain>
        <strain evidence="2 3">CB-K-33E</strain>
    </source>
</reference>
<evidence type="ECO:0000313" key="4">
    <source>
        <dbReference type="Proteomes" id="UP000476820"/>
    </source>
</evidence>
<gene>
    <name evidence="1" type="ORF">FC774_07620</name>
    <name evidence="2" type="ORF">FDB51_01140</name>
</gene>
<protein>
    <recommendedName>
        <fullName evidence="5">Serine/threonine protein kinase</fullName>
    </recommendedName>
</protein>
<evidence type="ECO:0008006" key="5">
    <source>
        <dbReference type="Google" id="ProtNLM"/>
    </source>
</evidence>
<dbReference type="RefSeq" id="WP_053341930.1">
    <property type="nucleotide sequence ID" value="NZ_LFPD01000003.1"/>
</dbReference>
<accession>A0A0M1LIB7</accession>
<dbReference type="EMBL" id="SWVK01000001">
    <property type="protein sequence ID" value="NFN33757.1"/>
    <property type="molecule type" value="Genomic_DNA"/>
</dbReference>
<name>A0A0M1LIB7_CLOBO</name>
<comment type="caution">
    <text evidence="1">The sequence shown here is derived from an EMBL/GenBank/DDBJ whole genome shotgun (WGS) entry which is preliminary data.</text>
</comment>
<sequence length="155" mass="18177">MNSMFNQIMLNIKRGYYRYIGSGSSRDVFDLGNGYVIKVAKNRAGIAQNKSEYNISYYDNSSLFAKVVAVSNKFNLLIMEKADKIYNISYVWKYFNVKDKKGSFSLEQLSDILRHYNLLLNDLKKESSWGMINGRFVIIDYGFTREVHTRYYKSF</sequence>
<dbReference type="OrthoDB" id="1739422at2"/>
<dbReference type="AlphaFoldDB" id="A0A0M1LIB7"/>
<dbReference type="Proteomes" id="UP000476820">
    <property type="component" value="Unassembled WGS sequence"/>
</dbReference>
<evidence type="ECO:0000313" key="3">
    <source>
        <dbReference type="Proteomes" id="UP000473681"/>
    </source>
</evidence>
<organism evidence="1 4">
    <name type="scientific">Clostridium botulinum</name>
    <dbReference type="NCBI Taxonomy" id="1491"/>
    <lineage>
        <taxon>Bacteria</taxon>
        <taxon>Bacillati</taxon>
        <taxon>Bacillota</taxon>
        <taxon>Clostridia</taxon>
        <taxon>Eubacteriales</taxon>
        <taxon>Clostridiaceae</taxon>
        <taxon>Clostridium</taxon>
    </lineage>
</organism>
<dbReference type="Proteomes" id="UP000473681">
    <property type="component" value="Unassembled WGS sequence"/>
</dbReference>
<proteinExistence type="predicted"/>
<evidence type="ECO:0000313" key="2">
    <source>
        <dbReference type="EMBL" id="NFN33757.1"/>
    </source>
</evidence>